<keyword evidence="3 6" id="KW-0812">Transmembrane</keyword>
<comment type="caution">
    <text evidence="8">The sequence shown here is derived from an EMBL/GenBank/DDBJ whole genome shotgun (WGS) entry which is preliminary data.</text>
</comment>
<feature type="transmembrane region" description="Helical" evidence="6">
    <location>
        <begin position="12"/>
        <end position="30"/>
    </location>
</feature>
<evidence type="ECO:0000313" key="8">
    <source>
        <dbReference type="EMBL" id="TFW29152.1"/>
    </source>
</evidence>
<evidence type="ECO:0000256" key="4">
    <source>
        <dbReference type="ARBA" id="ARBA00022989"/>
    </source>
</evidence>
<dbReference type="PANTHER" id="PTHR30485">
    <property type="entry name" value="NI/FE-HYDROGENASE 1 B-TYPE CYTOCHROME SUBUNIT"/>
    <property type="match status" value="1"/>
</dbReference>
<evidence type="ECO:0000256" key="5">
    <source>
        <dbReference type="ARBA" id="ARBA00023136"/>
    </source>
</evidence>
<comment type="subcellular location">
    <subcellularLocation>
        <location evidence="1">Cell membrane</location>
        <topology evidence="1">Multi-pass membrane protein</topology>
    </subcellularLocation>
</comment>
<dbReference type="GO" id="GO:0009055">
    <property type="term" value="F:electron transfer activity"/>
    <property type="evidence" value="ECO:0007669"/>
    <property type="project" value="InterPro"/>
</dbReference>
<dbReference type="GO" id="GO:0022904">
    <property type="term" value="P:respiratory electron transport chain"/>
    <property type="evidence" value="ECO:0007669"/>
    <property type="project" value="InterPro"/>
</dbReference>
<keyword evidence="4 6" id="KW-1133">Transmembrane helix</keyword>
<proteinExistence type="predicted"/>
<reference evidence="8 9" key="1">
    <citation type="submission" date="2019-03" db="EMBL/GenBank/DDBJ databases">
        <title>Draft genome of Massilia hortus sp. nov., a novel bacterial species of the Oxalobacteraceae family.</title>
        <authorList>
            <person name="Peta V."/>
            <person name="Raths R."/>
            <person name="Bucking H."/>
        </authorList>
    </citation>
    <scope>NUCLEOTIDE SEQUENCE [LARGE SCALE GENOMIC DNA]</scope>
    <source>
        <strain evidence="8 9">ONC3</strain>
    </source>
</reference>
<keyword evidence="9" id="KW-1185">Reference proteome</keyword>
<feature type="domain" description="Cytochrome b561 bacterial/Ni-hydrogenase" evidence="7">
    <location>
        <begin position="9"/>
        <end position="170"/>
    </location>
</feature>
<dbReference type="SUPFAM" id="SSF81342">
    <property type="entry name" value="Transmembrane di-heme cytochromes"/>
    <property type="match status" value="1"/>
</dbReference>
<keyword evidence="5 6" id="KW-0472">Membrane</keyword>
<evidence type="ECO:0000256" key="1">
    <source>
        <dbReference type="ARBA" id="ARBA00004651"/>
    </source>
</evidence>
<evidence type="ECO:0000259" key="7">
    <source>
        <dbReference type="Pfam" id="PF01292"/>
    </source>
</evidence>
<dbReference type="Gene3D" id="1.20.950.20">
    <property type="entry name" value="Transmembrane di-heme cytochromes, Chain C"/>
    <property type="match status" value="1"/>
</dbReference>
<dbReference type="InterPro" id="IPR051542">
    <property type="entry name" value="Hydrogenase_cytochrome"/>
</dbReference>
<dbReference type="GO" id="GO:0005886">
    <property type="term" value="C:plasma membrane"/>
    <property type="evidence" value="ECO:0007669"/>
    <property type="project" value="UniProtKB-SubCell"/>
</dbReference>
<dbReference type="EMBL" id="SPUM01000129">
    <property type="protein sequence ID" value="TFW29152.1"/>
    <property type="molecule type" value="Genomic_DNA"/>
</dbReference>
<dbReference type="PANTHER" id="PTHR30485:SF2">
    <property type="entry name" value="BLL0597 PROTEIN"/>
    <property type="match status" value="1"/>
</dbReference>
<dbReference type="OrthoDB" id="196472at2"/>
<evidence type="ECO:0000256" key="2">
    <source>
        <dbReference type="ARBA" id="ARBA00022475"/>
    </source>
</evidence>
<accession>A0A4Y9SQU7</accession>
<evidence type="ECO:0000256" key="6">
    <source>
        <dbReference type="SAM" id="Phobius"/>
    </source>
</evidence>
<feature type="transmembrane region" description="Helical" evidence="6">
    <location>
        <begin position="97"/>
        <end position="119"/>
    </location>
</feature>
<dbReference type="InterPro" id="IPR016174">
    <property type="entry name" value="Di-haem_cyt_TM"/>
</dbReference>
<evidence type="ECO:0000256" key="3">
    <source>
        <dbReference type="ARBA" id="ARBA00022692"/>
    </source>
</evidence>
<sequence length="181" mass="20105">MSKNKRRAVWDLPVRSLHWLLVAGIAGAWITSSEIGEAHEYFGYAVVAIVAMRFALGFAGTRYARFSQFVRSPKQTLRYLSDVRAGRAPRYLGHNPLGGWMVVTLLLSIALVTLTGWVATTDAFWGYAWPVRIHVAIAWMLVLLIALHVSGVVLTSWQHRENLVGAMITGMKDNAQPGDID</sequence>
<evidence type="ECO:0000313" key="9">
    <source>
        <dbReference type="Proteomes" id="UP000297258"/>
    </source>
</evidence>
<dbReference type="Pfam" id="PF01292">
    <property type="entry name" value="Ni_hydr_CYTB"/>
    <property type="match status" value="1"/>
</dbReference>
<protein>
    <submittedName>
        <fullName evidence="8">Cytochrome B</fullName>
    </submittedName>
</protein>
<feature type="transmembrane region" description="Helical" evidence="6">
    <location>
        <begin position="42"/>
        <end position="64"/>
    </location>
</feature>
<organism evidence="8 9">
    <name type="scientific">Massilia horti</name>
    <dbReference type="NCBI Taxonomy" id="2562153"/>
    <lineage>
        <taxon>Bacteria</taxon>
        <taxon>Pseudomonadati</taxon>
        <taxon>Pseudomonadota</taxon>
        <taxon>Betaproteobacteria</taxon>
        <taxon>Burkholderiales</taxon>
        <taxon>Oxalobacteraceae</taxon>
        <taxon>Telluria group</taxon>
        <taxon>Massilia</taxon>
    </lineage>
</organism>
<dbReference type="GO" id="GO:0020037">
    <property type="term" value="F:heme binding"/>
    <property type="evidence" value="ECO:0007669"/>
    <property type="project" value="TreeGrafter"/>
</dbReference>
<gene>
    <name evidence="8" type="ORF">E4O92_19360</name>
</gene>
<dbReference type="RefSeq" id="WP_135191299.1">
    <property type="nucleotide sequence ID" value="NZ_SPUM01000129.1"/>
</dbReference>
<dbReference type="Proteomes" id="UP000297258">
    <property type="component" value="Unassembled WGS sequence"/>
</dbReference>
<feature type="transmembrane region" description="Helical" evidence="6">
    <location>
        <begin position="131"/>
        <end position="154"/>
    </location>
</feature>
<keyword evidence="2" id="KW-1003">Cell membrane</keyword>
<dbReference type="InterPro" id="IPR011577">
    <property type="entry name" value="Cyt_b561_bac/Ni-Hgenase"/>
</dbReference>
<dbReference type="AlphaFoldDB" id="A0A4Y9SQU7"/>
<name>A0A4Y9SQU7_9BURK</name>